<feature type="transmembrane region" description="Helical" evidence="2">
    <location>
        <begin position="164"/>
        <end position="184"/>
    </location>
</feature>
<evidence type="ECO:0000259" key="3">
    <source>
        <dbReference type="Pfam" id="PF20152"/>
    </source>
</evidence>
<dbReference type="Proteomes" id="UP000027222">
    <property type="component" value="Unassembled WGS sequence"/>
</dbReference>
<dbReference type="STRING" id="685588.A0A067SZA4"/>
<gene>
    <name evidence="4" type="ORF">GALMADRAFT_247492</name>
</gene>
<feature type="domain" description="DUF6534" evidence="3">
    <location>
        <begin position="170"/>
        <end position="254"/>
    </location>
</feature>
<dbReference type="HOGENOM" id="CLU_046025_2_1_1"/>
<feature type="transmembrane region" description="Helical" evidence="2">
    <location>
        <begin position="20"/>
        <end position="40"/>
    </location>
</feature>
<proteinExistence type="predicted"/>
<protein>
    <recommendedName>
        <fullName evidence="3">DUF6534 domain-containing protein</fullName>
    </recommendedName>
</protein>
<dbReference type="InterPro" id="IPR045339">
    <property type="entry name" value="DUF6534"/>
</dbReference>
<dbReference type="PANTHER" id="PTHR40465">
    <property type="entry name" value="CHROMOSOME 1, WHOLE GENOME SHOTGUN SEQUENCE"/>
    <property type="match status" value="1"/>
</dbReference>
<evidence type="ECO:0000256" key="1">
    <source>
        <dbReference type="SAM" id="MobiDB-lite"/>
    </source>
</evidence>
<keyword evidence="2" id="KW-1133">Transmembrane helix</keyword>
<name>A0A067SZA4_GALM3</name>
<dbReference type="AlphaFoldDB" id="A0A067SZA4"/>
<feature type="transmembrane region" description="Helical" evidence="2">
    <location>
        <begin position="91"/>
        <end position="111"/>
    </location>
</feature>
<keyword evidence="2" id="KW-0812">Transmembrane</keyword>
<feature type="transmembrane region" description="Helical" evidence="2">
    <location>
        <begin position="123"/>
        <end position="144"/>
    </location>
</feature>
<keyword evidence="5" id="KW-1185">Reference proteome</keyword>
<dbReference type="OrthoDB" id="2536347at2759"/>
<dbReference type="EMBL" id="KL142379">
    <property type="protein sequence ID" value="KDR76221.1"/>
    <property type="molecule type" value="Genomic_DNA"/>
</dbReference>
<sequence>MAARPPPPPDIARIAGPLLVGYLLHWGLFGVLSMQVYVYCLAFPNGHHGKKALVFGIYGIETVQTFVLACSAFKAFASGFGDMTALTDGSILWVSIPIFGSIVAFVVQVFYAYRITLLAKSNILTGLILLLAGVQLGGGIATGVIADRANTDFVRSRTHVETLIWNGAGAICDVLISSAMIHSLFQPGGKRKPTQRIFRRFIRFIIETGTLTAAIAILNLTLSILPGKYFYFQTSSVVLGKIYSTTMMVVVNSRIKLLRTAFDQSQSETLKTSITFLRTVVVTHDDDDDDDDEYTLSSDSMPGSPIEKEENNILPSESRQR</sequence>
<feature type="transmembrane region" description="Helical" evidence="2">
    <location>
        <begin position="52"/>
        <end position="76"/>
    </location>
</feature>
<organism evidence="4 5">
    <name type="scientific">Galerina marginata (strain CBS 339.88)</name>
    <dbReference type="NCBI Taxonomy" id="685588"/>
    <lineage>
        <taxon>Eukaryota</taxon>
        <taxon>Fungi</taxon>
        <taxon>Dikarya</taxon>
        <taxon>Basidiomycota</taxon>
        <taxon>Agaricomycotina</taxon>
        <taxon>Agaricomycetes</taxon>
        <taxon>Agaricomycetidae</taxon>
        <taxon>Agaricales</taxon>
        <taxon>Agaricineae</taxon>
        <taxon>Strophariaceae</taxon>
        <taxon>Galerina</taxon>
    </lineage>
</organism>
<reference evidence="5" key="1">
    <citation type="journal article" date="2014" name="Proc. Natl. Acad. Sci. U.S.A.">
        <title>Extensive sampling of basidiomycete genomes demonstrates inadequacy of the white-rot/brown-rot paradigm for wood decay fungi.</title>
        <authorList>
            <person name="Riley R."/>
            <person name="Salamov A.A."/>
            <person name="Brown D.W."/>
            <person name="Nagy L.G."/>
            <person name="Floudas D."/>
            <person name="Held B.W."/>
            <person name="Levasseur A."/>
            <person name="Lombard V."/>
            <person name="Morin E."/>
            <person name="Otillar R."/>
            <person name="Lindquist E.A."/>
            <person name="Sun H."/>
            <person name="LaButti K.M."/>
            <person name="Schmutz J."/>
            <person name="Jabbour D."/>
            <person name="Luo H."/>
            <person name="Baker S.E."/>
            <person name="Pisabarro A.G."/>
            <person name="Walton J.D."/>
            <person name="Blanchette R.A."/>
            <person name="Henrissat B."/>
            <person name="Martin F."/>
            <person name="Cullen D."/>
            <person name="Hibbett D.S."/>
            <person name="Grigoriev I.V."/>
        </authorList>
    </citation>
    <scope>NUCLEOTIDE SEQUENCE [LARGE SCALE GENOMIC DNA]</scope>
    <source>
        <strain evidence="5">CBS 339.88</strain>
    </source>
</reference>
<dbReference type="Pfam" id="PF20152">
    <property type="entry name" value="DUF6534"/>
    <property type="match status" value="1"/>
</dbReference>
<evidence type="ECO:0000256" key="2">
    <source>
        <dbReference type="SAM" id="Phobius"/>
    </source>
</evidence>
<evidence type="ECO:0000313" key="5">
    <source>
        <dbReference type="Proteomes" id="UP000027222"/>
    </source>
</evidence>
<accession>A0A067SZA4</accession>
<feature type="transmembrane region" description="Helical" evidence="2">
    <location>
        <begin position="230"/>
        <end position="251"/>
    </location>
</feature>
<feature type="transmembrane region" description="Helical" evidence="2">
    <location>
        <begin position="204"/>
        <end position="224"/>
    </location>
</feature>
<evidence type="ECO:0000313" key="4">
    <source>
        <dbReference type="EMBL" id="KDR76221.1"/>
    </source>
</evidence>
<keyword evidence="2" id="KW-0472">Membrane</keyword>
<dbReference type="PANTHER" id="PTHR40465:SF1">
    <property type="entry name" value="DUF6534 DOMAIN-CONTAINING PROTEIN"/>
    <property type="match status" value="1"/>
</dbReference>
<feature type="region of interest" description="Disordered" evidence="1">
    <location>
        <begin position="286"/>
        <end position="321"/>
    </location>
</feature>